<evidence type="ECO:0000313" key="4">
    <source>
        <dbReference type="Proteomes" id="UP001307849"/>
    </source>
</evidence>
<feature type="chain" id="PRO_5042987196" evidence="2">
    <location>
        <begin position="31"/>
        <end position="492"/>
    </location>
</feature>
<evidence type="ECO:0000256" key="2">
    <source>
        <dbReference type="SAM" id="SignalP"/>
    </source>
</evidence>
<evidence type="ECO:0000313" key="3">
    <source>
        <dbReference type="EMBL" id="KAK6521704.1"/>
    </source>
</evidence>
<feature type="region of interest" description="Disordered" evidence="1">
    <location>
        <begin position="178"/>
        <end position="199"/>
    </location>
</feature>
<evidence type="ECO:0000256" key="1">
    <source>
        <dbReference type="SAM" id="MobiDB-lite"/>
    </source>
</evidence>
<name>A0AAN8NTX7_9PEZI</name>
<protein>
    <submittedName>
        <fullName evidence="3">Uncharacterized protein</fullName>
    </submittedName>
</protein>
<gene>
    <name evidence="3" type="ORF">TWF506_001908</name>
</gene>
<reference evidence="3 4" key="1">
    <citation type="submission" date="2019-10" db="EMBL/GenBank/DDBJ databases">
        <authorList>
            <person name="Palmer J.M."/>
        </authorList>
    </citation>
    <scope>NUCLEOTIDE SEQUENCE [LARGE SCALE GENOMIC DNA]</scope>
    <source>
        <strain evidence="3 4">TWF506</strain>
    </source>
</reference>
<comment type="caution">
    <text evidence="3">The sequence shown here is derived from an EMBL/GenBank/DDBJ whole genome shotgun (WGS) entry which is preliminary data.</text>
</comment>
<dbReference type="EMBL" id="JAVHJM010000001">
    <property type="protein sequence ID" value="KAK6521704.1"/>
    <property type="molecule type" value="Genomic_DNA"/>
</dbReference>
<feature type="signal peptide" evidence="2">
    <location>
        <begin position="1"/>
        <end position="30"/>
    </location>
</feature>
<sequence>MLLELISVPSGQFLLLALYLWLSCLDFVSAIRKPPTAAANQENPPWYHPPDFYVTAKEWDDFTKPPKGDNYLEDPAWYLFHSGYILRDFSRQQERLATELANLTGDRTWIDLRTQYFNIIAPLTTEWYPIDSKIDGYPKDMQKECRVAGKTLKNSYKEKIEAHYMINVPPGIMDCGGSMDTSAERDDPRKGGSKFDPPESLFRFPGQKYRPYPRDSITVRGMLKNLFSGTPKTDKKTGEVMVGVSQVEFIKNWLLIFRVIEELEEFMTEVHEKIDETELKPLWPEDKNPIVDKRPRQTRIFRREKIGYEEYFNSKFGGTLSQTTDRVTDSEWIILAAIMYRHTEKGAPDIFVVYGSLINIIYRGILPLMMDMMADISVKANDLAIEHAEWPEGMPIPEKYIGKTHPLLSWGFPKVWYFFIIGGVMRQWPEWTDGQYRVEPWPLKQEELAEGVRKMVLESQIEESLNFYNPFPWRGTVRRSTEDRSGSTVFLP</sequence>
<keyword evidence="4" id="KW-1185">Reference proteome</keyword>
<keyword evidence="2" id="KW-0732">Signal</keyword>
<dbReference type="AlphaFoldDB" id="A0AAN8NTX7"/>
<proteinExistence type="predicted"/>
<organism evidence="3 4">
    <name type="scientific">Arthrobotrys conoides</name>
    <dbReference type="NCBI Taxonomy" id="74498"/>
    <lineage>
        <taxon>Eukaryota</taxon>
        <taxon>Fungi</taxon>
        <taxon>Dikarya</taxon>
        <taxon>Ascomycota</taxon>
        <taxon>Pezizomycotina</taxon>
        <taxon>Orbiliomycetes</taxon>
        <taxon>Orbiliales</taxon>
        <taxon>Orbiliaceae</taxon>
        <taxon>Arthrobotrys</taxon>
    </lineage>
</organism>
<accession>A0AAN8NTX7</accession>
<dbReference type="Proteomes" id="UP001307849">
    <property type="component" value="Unassembled WGS sequence"/>
</dbReference>